<keyword evidence="1" id="KW-0479">Metal-binding</keyword>
<dbReference type="Gene3D" id="1.20.120.450">
    <property type="entry name" value="dinb family like domain"/>
    <property type="match status" value="1"/>
</dbReference>
<comment type="caution">
    <text evidence="2">The sequence shown here is derived from an EMBL/GenBank/DDBJ whole genome shotgun (WGS) entry which is preliminary data.</text>
</comment>
<dbReference type="InterPro" id="IPR034660">
    <property type="entry name" value="DinB/YfiT-like"/>
</dbReference>
<protein>
    <recommendedName>
        <fullName evidence="4">DinB-like domain-containing protein</fullName>
    </recommendedName>
</protein>
<dbReference type="PANTHER" id="PTHR37302:SF3">
    <property type="entry name" value="DAMAGE-INDUCIBLE PROTEIN DINB"/>
    <property type="match status" value="1"/>
</dbReference>
<dbReference type="GO" id="GO:0046872">
    <property type="term" value="F:metal ion binding"/>
    <property type="evidence" value="ECO:0007669"/>
    <property type="project" value="UniProtKB-KW"/>
</dbReference>
<sequence length="163" mass="19806">MDYKELFEYFKAERKKILEALEKLPEEEFTKNRELSFYSIKDVLLHTILVEDNWLHYRAAGLHKEAQVRFEDFRTLSDVKNYMEEVDRKTQQFFSKLKPEDLKSVVTRRYPDGRVAQYTLESVLYHVPIEVIHHYGEIFAEFWKMNIDAPYYSYLEFSKVRTK</sequence>
<evidence type="ECO:0000313" key="2">
    <source>
        <dbReference type="EMBL" id="PSN84278.1"/>
    </source>
</evidence>
<evidence type="ECO:0008006" key="4">
    <source>
        <dbReference type="Google" id="ProtNLM"/>
    </source>
</evidence>
<dbReference type="Proteomes" id="UP000240880">
    <property type="component" value="Unassembled WGS sequence"/>
</dbReference>
<dbReference type="SUPFAM" id="SSF109854">
    <property type="entry name" value="DinB/YfiT-like putative metalloenzymes"/>
    <property type="match status" value="1"/>
</dbReference>
<name>A0A2R6AD54_9ARCH</name>
<proteinExistence type="predicted"/>
<accession>A0A2R6AD54</accession>
<dbReference type="InterPro" id="IPR007837">
    <property type="entry name" value="DinB"/>
</dbReference>
<reference evidence="2 3" key="1">
    <citation type="submission" date="2017-04" db="EMBL/GenBank/DDBJ databases">
        <title>Novel microbial lineages endemic to geothermal iron-oxide mats fill important gaps in the evolutionary history of Archaea.</title>
        <authorList>
            <person name="Jay Z.J."/>
            <person name="Beam J.P."/>
            <person name="Dlakic M."/>
            <person name="Rusch D.B."/>
            <person name="Kozubal M.A."/>
            <person name="Inskeep W.P."/>
        </authorList>
    </citation>
    <scope>NUCLEOTIDE SEQUENCE [LARGE SCALE GENOMIC DNA]</scope>
    <source>
        <strain evidence="2">OSP_D</strain>
    </source>
</reference>
<dbReference type="EMBL" id="NEXC01000005">
    <property type="protein sequence ID" value="PSN84278.1"/>
    <property type="molecule type" value="Genomic_DNA"/>
</dbReference>
<organism evidence="2 3">
    <name type="scientific">Candidatus Marsarchaeota G1 archaeon OSP_D</name>
    <dbReference type="NCBI Taxonomy" id="1978155"/>
    <lineage>
        <taxon>Archaea</taxon>
        <taxon>Candidatus Marsarchaeota</taxon>
        <taxon>Candidatus Marsarchaeota group 1</taxon>
    </lineage>
</organism>
<evidence type="ECO:0000256" key="1">
    <source>
        <dbReference type="ARBA" id="ARBA00022723"/>
    </source>
</evidence>
<dbReference type="Pfam" id="PF05163">
    <property type="entry name" value="DinB"/>
    <property type="match status" value="1"/>
</dbReference>
<gene>
    <name evidence="2" type="ORF">B9Q01_01690</name>
</gene>
<dbReference type="PANTHER" id="PTHR37302">
    <property type="entry name" value="SLR1116 PROTEIN"/>
    <property type="match status" value="1"/>
</dbReference>
<dbReference type="AlphaFoldDB" id="A0A2R6AD54"/>
<evidence type="ECO:0000313" key="3">
    <source>
        <dbReference type="Proteomes" id="UP000240880"/>
    </source>
</evidence>